<dbReference type="Gene3D" id="4.10.240.10">
    <property type="entry name" value="Zn(2)-C6 fungal-type DNA-binding domain"/>
    <property type="match status" value="1"/>
</dbReference>
<keyword evidence="3" id="KW-0862">Zinc</keyword>
<dbReference type="Pfam" id="PF00172">
    <property type="entry name" value="Zn_clus"/>
    <property type="match status" value="1"/>
</dbReference>
<feature type="region of interest" description="Disordered" evidence="8">
    <location>
        <begin position="127"/>
        <end position="174"/>
    </location>
</feature>
<feature type="domain" description="C2H2-type" evidence="10">
    <location>
        <begin position="1"/>
        <end position="22"/>
    </location>
</feature>
<dbReference type="Proteomes" id="UP000738349">
    <property type="component" value="Unassembled WGS sequence"/>
</dbReference>
<dbReference type="SMART" id="SM00066">
    <property type="entry name" value="GAL4"/>
    <property type="match status" value="1"/>
</dbReference>
<dbReference type="Pfam" id="PF04082">
    <property type="entry name" value="Fungal_trans"/>
    <property type="match status" value="1"/>
</dbReference>
<dbReference type="InterPro" id="IPR007219">
    <property type="entry name" value="XnlR_reg_dom"/>
</dbReference>
<reference evidence="11" key="1">
    <citation type="journal article" date="2021" name="Nat. Commun.">
        <title>Genetic determinants of endophytism in the Arabidopsis root mycobiome.</title>
        <authorList>
            <person name="Mesny F."/>
            <person name="Miyauchi S."/>
            <person name="Thiergart T."/>
            <person name="Pickel B."/>
            <person name="Atanasova L."/>
            <person name="Karlsson M."/>
            <person name="Huettel B."/>
            <person name="Barry K.W."/>
            <person name="Haridas S."/>
            <person name="Chen C."/>
            <person name="Bauer D."/>
            <person name="Andreopoulos W."/>
            <person name="Pangilinan J."/>
            <person name="LaButti K."/>
            <person name="Riley R."/>
            <person name="Lipzen A."/>
            <person name="Clum A."/>
            <person name="Drula E."/>
            <person name="Henrissat B."/>
            <person name="Kohler A."/>
            <person name="Grigoriev I.V."/>
            <person name="Martin F.M."/>
            <person name="Hacquard S."/>
        </authorList>
    </citation>
    <scope>NUCLEOTIDE SEQUENCE</scope>
    <source>
        <strain evidence="11">MPI-CAGE-AT-0147</strain>
    </source>
</reference>
<dbReference type="FunFam" id="3.30.160.60:FF:002343">
    <property type="entry name" value="Zinc finger protein 33A"/>
    <property type="match status" value="1"/>
</dbReference>
<feature type="compositionally biased region" description="Low complexity" evidence="8">
    <location>
        <begin position="265"/>
        <end position="276"/>
    </location>
</feature>
<comment type="caution">
    <text evidence="11">The sequence shown here is derived from an EMBL/GenBank/DDBJ whole genome shotgun (WGS) entry which is preliminary data.</text>
</comment>
<dbReference type="PROSITE" id="PS00463">
    <property type="entry name" value="ZN2_CY6_FUNGAL_1"/>
    <property type="match status" value="1"/>
</dbReference>
<evidence type="ECO:0000256" key="1">
    <source>
        <dbReference type="ARBA" id="ARBA00022723"/>
    </source>
</evidence>
<organism evidence="11 12">
    <name type="scientific">Dactylonectria macrodidyma</name>
    <dbReference type="NCBI Taxonomy" id="307937"/>
    <lineage>
        <taxon>Eukaryota</taxon>
        <taxon>Fungi</taxon>
        <taxon>Dikarya</taxon>
        <taxon>Ascomycota</taxon>
        <taxon>Pezizomycotina</taxon>
        <taxon>Sordariomycetes</taxon>
        <taxon>Hypocreomycetidae</taxon>
        <taxon>Hypocreales</taxon>
        <taxon>Nectriaceae</taxon>
        <taxon>Dactylonectria</taxon>
    </lineage>
</organism>
<evidence type="ECO:0000313" key="12">
    <source>
        <dbReference type="Proteomes" id="UP000738349"/>
    </source>
</evidence>
<dbReference type="InterPro" id="IPR001138">
    <property type="entry name" value="Zn2Cys6_DnaBD"/>
</dbReference>
<evidence type="ECO:0000313" key="11">
    <source>
        <dbReference type="EMBL" id="KAH7124344.1"/>
    </source>
</evidence>
<keyword evidence="12" id="KW-1185">Reference proteome</keyword>
<evidence type="ECO:0000256" key="8">
    <source>
        <dbReference type="SAM" id="MobiDB-lite"/>
    </source>
</evidence>
<keyword evidence="2 7" id="KW-0863">Zinc-finger</keyword>
<dbReference type="InterPro" id="IPR036236">
    <property type="entry name" value="Znf_C2H2_sf"/>
</dbReference>
<dbReference type="InterPro" id="IPR013087">
    <property type="entry name" value="Znf_C2H2_type"/>
</dbReference>
<keyword evidence="4" id="KW-0805">Transcription regulation</keyword>
<dbReference type="PANTHER" id="PTHR47660:SF2">
    <property type="entry name" value="TRANSCRIPTION FACTOR WITH C2H2 AND ZN(2)-CYS(6) DNA BINDING DOMAIN (EUROFUNG)"/>
    <property type="match status" value="1"/>
</dbReference>
<evidence type="ECO:0000256" key="4">
    <source>
        <dbReference type="ARBA" id="ARBA00023015"/>
    </source>
</evidence>
<sequence>MRSFSRLDHLSRHEKTHTLEKPYVCTVCNKAFSRADLLKRPWRRHLSDPAARSKLTESIQNVSNRVARACAVCATSKLKCSDTKPCQRCVRKNIVCQYVISNRHPESGWVADQTFQGSQMTLDENQNVEEGDGSRVGVSPPDFSNLESSDEGSPLSSPELQEQHQDSELQLPGSSNREITSFVAPELAVTTIGHATLGGERNTFSRGFFGDLLPENAHHPSIGIDGDFDILDSFVDPSFDWATDLQAIENDHGGVWRDRPSLEQSTSNDAASTSTDKAAAIDTAVSAYKASVWNWIPSPADSALASQKDISPLPTAVDSTESWHEVNPGLLGKRCLSSDRSRVLETLIATCSKDLTVRLVSSFPSPHFMSYLMHVFLHCHDMRKLSWIHIPTFDPCTSLEQLLITIIAVGACSTQAQPVQRLGYAILELMKTSITTQYTSTCFCDMALLTFFPCLILVQWFWSGNKRRTELAEGLSQPLVTIFRAAGWLRFEQYERISPSTRDEGDTLKEKWHNWVEQESRKRLAYEIFVYDAQMSMVNSHAPVMSPSEMRIQLPESDVLWRSETAEEWKWQFFSHPPIPNQVSTSMAASVRAVLTDSSYLQSTKDDHPSHMVMLYAMWRFLWQSREHRSLLSGSPFSADQSSLLLCAHLPALAKTIQSLYGVSHSTGFYSDYRGVDPEVALLHAFLLLNLYAPLDDLQAFAGRYGRGEVLQAYSRLQEWILTREARLAIWYASQILQASKSLAKHLLSEFYAFALYEASITLFGYGTFTAKREQRYQLEPQSHLEDSQGEEEKGADEALWLCSGPIHQVHKFVALDAGKPAIRGLELPSSRAPCPWSVLRCPGRTLNVVIQILTRAERNEPGPNVLPGFVEGIVVLLRELVRAAEAAGHG</sequence>
<dbReference type="PROSITE" id="PS50157">
    <property type="entry name" value="ZINC_FINGER_C2H2_2"/>
    <property type="match status" value="2"/>
</dbReference>
<dbReference type="GO" id="GO:0003677">
    <property type="term" value="F:DNA binding"/>
    <property type="evidence" value="ECO:0007669"/>
    <property type="project" value="InterPro"/>
</dbReference>
<dbReference type="EMBL" id="JAGMUV010000022">
    <property type="protein sequence ID" value="KAH7124344.1"/>
    <property type="molecule type" value="Genomic_DNA"/>
</dbReference>
<dbReference type="SUPFAM" id="SSF57667">
    <property type="entry name" value="beta-beta-alpha zinc fingers"/>
    <property type="match status" value="1"/>
</dbReference>
<evidence type="ECO:0000259" key="10">
    <source>
        <dbReference type="PROSITE" id="PS50157"/>
    </source>
</evidence>
<evidence type="ECO:0000256" key="2">
    <source>
        <dbReference type="ARBA" id="ARBA00022771"/>
    </source>
</evidence>
<dbReference type="GO" id="GO:0006351">
    <property type="term" value="P:DNA-templated transcription"/>
    <property type="evidence" value="ECO:0007669"/>
    <property type="project" value="InterPro"/>
</dbReference>
<evidence type="ECO:0000256" key="7">
    <source>
        <dbReference type="PROSITE-ProRule" id="PRU00042"/>
    </source>
</evidence>
<protein>
    <submittedName>
        <fullName evidence="11">Uncharacterized protein</fullName>
    </submittedName>
</protein>
<dbReference type="CDD" id="cd00067">
    <property type="entry name" value="GAL4"/>
    <property type="match status" value="1"/>
</dbReference>
<keyword evidence="5" id="KW-0804">Transcription</keyword>
<dbReference type="PROSITE" id="PS50048">
    <property type="entry name" value="ZN2_CY6_FUNGAL_2"/>
    <property type="match status" value="1"/>
</dbReference>
<evidence type="ECO:0000256" key="6">
    <source>
        <dbReference type="ARBA" id="ARBA00023242"/>
    </source>
</evidence>
<feature type="domain" description="Zn(2)-C6 fungal-type" evidence="9">
    <location>
        <begin position="69"/>
        <end position="98"/>
    </location>
</feature>
<dbReference type="GO" id="GO:0000981">
    <property type="term" value="F:DNA-binding transcription factor activity, RNA polymerase II-specific"/>
    <property type="evidence" value="ECO:0007669"/>
    <property type="project" value="InterPro"/>
</dbReference>
<keyword evidence="6" id="KW-0539">Nucleus</keyword>
<dbReference type="Gene3D" id="3.30.160.60">
    <property type="entry name" value="Classic Zinc Finger"/>
    <property type="match status" value="2"/>
</dbReference>
<dbReference type="PANTHER" id="PTHR47660">
    <property type="entry name" value="TRANSCRIPTION FACTOR WITH C2H2 AND ZN(2)-CYS(6) DNA BINDING DOMAIN (EUROFUNG)-RELATED-RELATED"/>
    <property type="match status" value="1"/>
</dbReference>
<evidence type="ECO:0000259" key="9">
    <source>
        <dbReference type="PROSITE" id="PS50048"/>
    </source>
</evidence>
<feature type="region of interest" description="Disordered" evidence="8">
    <location>
        <begin position="254"/>
        <end position="276"/>
    </location>
</feature>
<evidence type="ECO:0000256" key="5">
    <source>
        <dbReference type="ARBA" id="ARBA00023163"/>
    </source>
</evidence>
<dbReference type="InterPro" id="IPR036864">
    <property type="entry name" value="Zn2-C6_fun-type_DNA-bd_sf"/>
</dbReference>
<dbReference type="SUPFAM" id="SSF57701">
    <property type="entry name" value="Zn2/Cys6 DNA-binding domain"/>
    <property type="match status" value="1"/>
</dbReference>
<dbReference type="CDD" id="cd12148">
    <property type="entry name" value="fungal_TF_MHR"/>
    <property type="match status" value="1"/>
</dbReference>
<gene>
    <name evidence="11" type="ORF">EDB81DRAFT_699390</name>
</gene>
<name>A0A9P9DR87_9HYPO</name>
<evidence type="ECO:0000256" key="3">
    <source>
        <dbReference type="ARBA" id="ARBA00022833"/>
    </source>
</evidence>
<dbReference type="GO" id="GO:0008270">
    <property type="term" value="F:zinc ion binding"/>
    <property type="evidence" value="ECO:0007669"/>
    <property type="project" value="UniProtKB-KW"/>
</dbReference>
<feature type="domain" description="C2H2-type" evidence="10">
    <location>
        <begin position="23"/>
        <end position="50"/>
    </location>
</feature>
<dbReference type="AlphaFoldDB" id="A0A9P9DR87"/>
<accession>A0A9P9DR87</accession>
<keyword evidence="1" id="KW-0479">Metal-binding</keyword>
<proteinExistence type="predicted"/>
<dbReference type="OrthoDB" id="40579at2759"/>